<evidence type="ECO:0000256" key="1">
    <source>
        <dbReference type="ARBA" id="ARBA00022737"/>
    </source>
</evidence>
<evidence type="ECO:0000313" key="4">
    <source>
        <dbReference type="EMBL" id="KAH8700982.1"/>
    </source>
</evidence>
<dbReference type="EMBL" id="JAJTJA010000004">
    <property type="protein sequence ID" value="KAH8700982.1"/>
    <property type="molecule type" value="Genomic_DNA"/>
</dbReference>
<protein>
    <submittedName>
        <fullName evidence="4">Ankyrin repeat-containing domain protein</fullName>
    </submittedName>
</protein>
<evidence type="ECO:0000259" key="3">
    <source>
        <dbReference type="PROSITE" id="PS50181"/>
    </source>
</evidence>
<name>A0AAD4KXG0_9EURO</name>
<dbReference type="Gene3D" id="1.25.40.20">
    <property type="entry name" value="Ankyrin repeat-containing domain"/>
    <property type="match status" value="2"/>
</dbReference>
<evidence type="ECO:0000256" key="2">
    <source>
        <dbReference type="ARBA" id="ARBA00023043"/>
    </source>
</evidence>
<dbReference type="Pfam" id="PF12796">
    <property type="entry name" value="Ank_2"/>
    <property type="match status" value="2"/>
</dbReference>
<dbReference type="GeneID" id="70249274"/>
<evidence type="ECO:0000313" key="5">
    <source>
        <dbReference type="Proteomes" id="UP001201262"/>
    </source>
</evidence>
<sequence>MSVSSVGRPNNSNKCYLLSLPNELLHLISNHLGAKEVTRMITTCRCLFAVLDTYLYRRIAVIPTTGYNNDLTRCVLKASEGNKPDILSKLLALGANFGLYKGYYSGYHYHGYTSYPLRRAAELGHVSIVELLISGGMPINLGEGEYCGASALMGAIRQNQIEVIRLLISHRANLVPYGPYRHNLPLAIAASHGFKDAVELLLHKLKAGDYPSKTIRSHCREAFYISLCHGYFEILKFLLDGGLDPNFARGHSSMLYHAVNRSRGPIVELLLKHGATARDNDPLLMMACRNKSFDVAEILLKAKLSRKYLKWELEWAIHMAETADRADVAKLVRQLLRRQSRMKNQK</sequence>
<keyword evidence="2" id="KW-0040">ANK repeat</keyword>
<dbReference type="SUPFAM" id="SSF48403">
    <property type="entry name" value="Ankyrin repeat"/>
    <property type="match status" value="1"/>
</dbReference>
<dbReference type="InterPro" id="IPR002110">
    <property type="entry name" value="Ankyrin_rpt"/>
</dbReference>
<reference evidence="4" key="1">
    <citation type="submission" date="2021-12" db="EMBL/GenBank/DDBJ databases">
        <title>Convergent genome expansion in fungi linked to evolution of root-endophyte symbiosis.</title>
        <authorList>
            <consortium name="DOE Joint Genome Institute"/>
            <person name="Ke Y.-H."/>
            <person name="Bonito G."/>
            <person name="Liao H.-L."/>
            <person name="Looney B."/>
            <person name="Rojas-Flechas A."/>
            <person name="Nash J."/>
            <person name="Hameed K."/>
            <person name="Schadt C."/>
            <person name="Martin F."/>
            <person name="Crous P.W."/>
            <person name="Miettinen O."/>
            <person name="Magnuson J.K."/>
            <person name="Labbe J."/>
            <person name="Jacobson D."/>
            <person name="Doktycz M.J."/>
            <person name="Veneault-Fourrey C."/>
            <person name="Kuo A."/>
            <person name="Mondo S."/>
            <person name="Calhoun S."/>
            <person name="Riley R."/>
            <person name="Ohm R."/>
            <person name="LaButti K."/>
            <person name="Andreopoulos B."/>
            <person name="Pangilinan J."/>
            <person name="Nolan M."/>
            <person name="Tritt A."/>
            <person name="Clum A."/>
            <person name="Lipzen A."/>
            <person name="Daum C."/>
            <person name="Barry K."/>
            <person name="Grigoriev I.V."/>
            <person name="Vilgalys R."/>
        </authorList>
    </citation>
    <scope>NUCLEOTIDE SEQUENCE</scope>
    <source>
        <strain evidence="4">PMI_201</strain>
    </source>
</reference>
<feature type="domain" description="F-box" evidence="3">
    <location>
        <begin position="14"/>
        <end position="59"/>
    </location>
</feature>
<dbReference type="RefSeq" id="XP_046074688.1">
    <property type="nucleotide sequence ID" value="XM_046218987.1"/>
</dbReference>
<dbReference type="AlphaFoldDB" id="A0AAD4KXG0"/>
<gene>
    <name evidence="4" type="ORF">BGW36DRAFT_406110</name>
</gene>
<comment type="caution">
    <text evidence="4">The sequence shown here is derived from an EMBL/GenBank/DDBJ whole genome shotgun (WGS) entry which is preliminary data.</text>
</comment>
<dbReference type="InterPro" id="IPR036047">
    <property type="entry name" value="F-box-like_dom_sf"/>
</dbReference>
<dbReference type="InterPro" id="IPR001810">
    <property type="entry name" value="F-box_dom"/>
</dbReference>
<keyword evidence="1" id="KW-0677">Repeat</keyword>
<dbReference type="SUPFAM" id="SSF81383">
    <property type="entry name" value="F-box domain"/>
    <property type="match status" value="1"/>
</dbReference>
<dbReference type="PROSITE" id="PS50181">
    <property type="entry name" value="FBOX"/>
    <property type="match status" value="1"/>
</dbReference>
<dbReference type="SMART" id="SM00248">
    <property type="entry name" value="ANK"/>
    <property type="match status" value="7"/>
</dbReference>
<dbReference type="InterPro" id="IPR036770">
    <property type="entry name" value="Ankyrin_rpt-contain_sf"/>
</dbReference>
<dbReference type="PANTHER" id="PTHR24198:SF165">
    <property type="entry name" value="ANKYRIN REPEAT-CONTAINING PROTEIN-RELATED"/>
    <property type="match status" value="1"/>
</dbReference>
<keyword evidence="5" id="KW-1185">Reference proteome</keyword>
<accession>A0AAD4KXG0</accession>
<proteinExistence type="predicted"/>
<dbReference type="PANTHER" id="PTHR24198">
    <property type="entry name" value="ANKYRIN REPEAT AND PROTEIN KINASE DOMAIN-CONTAINING PROTEIN"/>
    <property type="match status" value="1"/>
</dbReference>
<dbReference type="Proteomes" id="UP001201262">
    <property type="component" value="Unassembled WGS sequence"/>
</dbReference>
<organism evidence="4 5">
    <name type="scientific">Talaromyces proteolyticus</name>
    <dbReference type="NCBI Taxonomy" id="1131652"/>
    <lineage>
        <taxon>Eukaryota</taxon>
        <taxon>Fungi</taxon>
        <taxon>Dikarya</taxon>
        <taxon>Ascomycota</taxon>
        <taxon>Pezizomycotina</taxon>
        <taxon>Eurotiomycetes</taxon>
        <taxon>Eurotiomycetidae</taxon>
        <taxon>Eurotiales</taxon>
        <taxon>Trichocomaceae</taxon>
        <taxon>Talaromyces</taxon>
        <taxon>Talaromyces sect. Bacilispori</taxon>
    </lineage>
</organism>